<feature type="region of interest" description="Disordered" evidence="1">
    <location>
        <begin position="369"/>
        <end position="396"/>
    </location>
</feature>
<organism evidence="2 3">
    <name type="scientific">Anaeramoeba flamelloides</name>
    <dbReference type="NCBI Taxonomy" id="1746091"/>
    <lineage>
        <taxon>Eukaryota</taxon>
        <taxon>Metamonada</taxon>
        <taxon>Anaeramoebidae</taxon>
        <taxon>Anaeramoeba</taxon>
    </lineage>
</organism>
<proteinExistence type="predicted"/>
<feature type="compositionally biased region" description="Basic and acidic residues" evidence="1">
    <location>
        <begin position="814"/>
        <end position="840"/>
    </location>
</feature>
<feature type="region of interest" description="Disordered" evidence="1">
    <location>
        <begin position="1"/>
        <end position="37"/>
    </location>
</feature>
<feature type="compositionally biased region" description="Low complexity" evidence="1">
    <location>
        <begin position="211"/>
        <end position="228"/>
    </location>
</feature>
<evidence type="ECO:0000313" key="2">
    <source>
        <dbReference type="EMBL" id="KAJ6234077.1"/>
    </source>
</evidence>
<evidence type="ECO:0000256" key="1">
    <source>
        <dbReference type="SAM" id="MobiDB-lite"/>
    </source>
</evidence>
<reference evidence="2" key="1">
    <citation type="submission" date="2022-08" db="EMBL/GenBank/DDBJ databases">
        <title>Novel sulfate-reducing endosymbionts in the free-living metamonad Anaeramoeba.</title>
        <authorList>
            <person name="Jerlstrom-Hultqvist J."/>
            <person name="Cepicka I."/>
            <person name="Gallot-Lavallee L."/>
            <person name="Salas-Leiva D."/>
            <person name="Curtis B.A."/>
            <person name="Zahonova K."/>
            <person name="Pipaliya S."/>
            <person name="Dacks J."/>
            <person name="Roger A.J."/>
        </authorList>
    </citation>
    <scope>NUCLEOTIDE SEQUENCE</scope>
    <source>
        <strain evidence="2">Schooner1</strain>
    </source>
</reference>
<feature type="region of interest" description="Disordered" evidence="1">
    <location>
        <begin position="87"/>
        <end position="114"/>
    </location>
</feature>
<dbReference type="Proteomes" id="UP001150062">
    <property type="component" value="Unassembled WGS sequence"/>
</dbReference>
<feature type="compositionally biased region" description="Basic residues" evidence="1">
    <location>
        <begin position="229"/>
        <end position="285"/>
    </location>
</feature>
<feature type="compositionally biased region" description="Basic and acidic residues" evidence="1">
    <location>
        <begin position="710"/>
        <end position="725"/>
    </location>
</feature>
<sequence length="868" mass="100640">MHKRPRTFTRSQSAQNAKFVTSSSTTSTAQTSSSRKRQNIYTVTKYMRLIDNQTNPELSKQNYDTQSNQICSINIPKINYTGLQRHNQNEVEDEEEENSTDKNGNGDGKVTDNEGFLFNVNEKNNQEIEIENYKNKKKINKIRDLKQFWDQKNINSSQTSNFEFALRKRKLPNNNWESSLINEQKSFSEVNDFCYTEIPSNLKKRRRENLKSSNSLLKNKNNNNNNNKNKNKNKNQKKNTKKNKTKRKKKTKRKQKKNFRITFRRKQLKTKRKNKKNLKTRKQSKRIRVISRICDNNKENVSSVDSLKSDQKTVRLEKKMGSLSCEHNVLKSKVHGLKMEKLQLKKELIQLQLLLKQKQLLDSLSTIKNISTTTPTPKNEKETETETETEPKPEPEPETIIKTTRIEIETKSITTSEKIRMTNKNNLNNRSCSPNSIPTALSSLPSLPSLSSSYSTSSCSCSCSGSYTCSCSGSYTMSGSCSSSQIETPTSEPLINYELEGSKFIIDNSEEEEEEEMGLSKFKNTKTLENENATAESEEETCFYWQSLQRKTSKMKRYLDEEYPVLIEQVLYNKVQISRRTDRLRAKLAILRWLCHLDLYLRMMGEEGLDWNEILYGSSHKREFLQFVHRMQDKVKLSESLALQIYEHDVAISKKLLSNDMIMDNVKAQIQEFNLNENLYSYLHSSLLHSQKHYNQLPKSENKAFEILRRSDSESEQIDDKQDKDNENDDDDDVEILENFETDFDDVDQTDFDVSENNKNHDKTDCEDDDDISINIKIKNVDFVDDKNIQIKKNNFIILNKKEEVEGNEVVGEEGGKKGGREREREREREDGEGEGEGKIKGKIYNLNNLESANPICGSQIESSGIEI</sequence>
<dbReference type="EMBL" id="JAOAOG010000272">
    <property type="protein sequence ID" value="KAJ6234077.1"/>
    <property type="molecule type" value="Genomic_DNA"/>
</dbReference>
<feature type="region of interest" description="Disordered" evidence="1">
    <location>
        <begin position="809"/>
        <end position="840"/>
    </location>
</feature>
<feature type="region of interest" description="Disordered" evidence="1">
    <location>
        <begin position="205"/>
        <end position="285"/>
    </location>
</feature>
<comment type="caution">
    <text evidence="2">The sequence shown here is derived from an EMBL/GenBank/DDBJ whole genome shotgun (WGS) entry which is preliminary data.</text>
</comment>
<accession>A0ABQ8XPZ3</accession>
<feature type="compositionally biased region" description="Basic and acidic residues" evidence="1">
    <location>
        <begin position="378"/>
        <end position="395"/>
    </location>
</feature>
<feature type="compositionally biased region" description="Polar residues" evidence="1">
    <location>
        <begin position="8"/>
        <end position="20"/>
    </location>
</feature>
<feature type="region of interest" description="Disordered" evidence="1">
    <location>
        <begin position="710"/>
        <end position="732"/>
    </location>
</feature>
<protein>
    <submittedName>
        <fullName evidence="2">Uncharacterized protein</fullName>
    </submittedName>
</protein>
<feature type="region of interest" description="Disordered" evidence="1">
    <location>
        <begin position="747"/>
        <end position="769"/>
    </location>
</feature>
<feature type="compositionally biased region" description="Low complexity" evidence="1">
    <location>
        <begin position="21"/>
        <end position="33"/>
    </location>
</feature>
<name>A0ABQ8XPZ3_9EUKA</name>
<keyword evidence="3" id="KW-1185">Reference proteome</keyword>
<gene>
    <name evidence="2" type="ORF">M0813_00711</name>
</gene>
<evidence type="ECO:0000313" key="3">
    <source>
        <dbReference type="Proteomes" id="UP001150062"/>
    </source>
</evidence>